<comment type="similarity">
    <text evidence="6">Belongs to the menorin family.</text>
</comment>
<dbReference type="GO" id="GO:0005615">
    <property type="term" value="C:extracellular space"/>
    <property type="evidence" value="ECO:0000318"/>
    <property type="project" value="GO_Central"/>
</dbReference>
<dbReference type="Proteomes" id="UP000001646">
    <property type="component" value="Chromosome 4"/>
</dbReference>
<dbReference type="Bgee" id="ENSACAG00000014534">
    <property type="expression patterns" value="Expressed in skeletal muscle tissue and 1 other cell type or tissue"/>
</dbReference>
<comment type="subcellular location">
    <subcellularLocation>
        <location evidence="1">Membrane</location>
        <topology evidence="1">Single-pass membrane protein</topology>
    </subcellularLocation>
</comment>
<dbReference type="InterPro" id="IPR019356">
    <property type="entry name" value="Menorin_dom"/>
</dbReference>
<dbReference type="Pfam" id="PF10223">
    <property type="entry name" value="Menorin_N"/>
    <property type="match status" value="1"/>
</dbReference>
<sequence length="287" mass="32608">FCSPSGDLLDYLLSLKRIDRKDGLLVTWYHAANKKREMEEALKSDVMALESDVTIEGYNTPSETGKPIMAHPPDIYSDNSLEEWLTAVLKSSDKAIKLDFKNIKTVGPSLDILVKASSGLNINRPVWLNADILNGPNVPINIAVNATRFLSLIQEKFPNCTVSTGWTTLYLPFFPHSTYTQKMVEKMHSLVGNLPQRITFPVRAVMVRPAWSHLSWLLSQSERYSLTLWQGKTDPVTVEDLLFIRNNSQPEQIYYDLYDPVLSQFKDMVFTSTRNSISTNQTKMNTK</sequence>
<dbReference type="GO" id="GO:0016020">
    <property type="term" value="C:membrane"/>
    <property type="evidence" value="ECO:0007669"/>
    <property type="project" value="UniProtKB-SubCell"/>
</dbReference>
<accession>G1KQ02</accession>
<keyword evidence="9" id="KW-1185">Reference proteome</keyword>
<dbReference type="InParanoid" id="G1KQ02"/>
<dbReference type="PANTHER" id="PTHR21184">
    <property type="entry name" value="MENORIN (DENDRITIC BRANCHING PROTEIN)"/>
    <property type="match status" value="1"/>
</dbReference>
<proteinExistence type="inferred from homology"/>
<feature type="domain" description="Menorin-like" evidence="7">
    <location>
        <begin position="22"/>
        <end position="261"/>
    </location>
</feature>
<evidence type="ECO:0000256" key="5">
    <source>
        <dbReference type="ARBA" id="ARBA00044104"/>
    </source>
</evidence>
<evidence type="ECO:0000256" key="2">
    <source>
        <dbReference type="ARBA" id="ARBA00022692"/>
    </source>
</evidence>
<reference evidence="8 9" key="1">
    <citation type="submission" date="2009-12" db="EMBL/GenBank/DDBJ databases">
        <title>The Genome Sequence of Anolis carolinensis (Green Anole Lizard).</title>
        <authorList>
            <consortium name="The Genome Sequencing Platform"/>
            <person name="Di Palma F."/>
            <person name="Alfoldi J."/>
            <person name="Heiman D."/>
            <person name="Young S."/>
            <person name="Grabherr M."/>
            <person name="Johnson J."/>
            <person name="Lander E.S."/>
            <person name="Lindblad-Toh K."/>
        </authorList>
    </citation>
    <scope>NUCLEOTIDE SEQUENCE [LARGE SCALE GENOMIC DNA]</scope>
    <source>
        <strain evidence="8 9">JBL SC #1</strain>
    </source>
</reference>
<keyword evidence="4" id="KW-0472">Membrane</keyword>
<dbReference type="AlphaFoldDB" id="G1KQ02"/>
<evidence type="ECO:0000259" key="7">
    <source>
        <dbReference type="Pfam" id="PF10223"/>
    </source>
</evidence>
<dbReference type="STRING" id="28377.ENSACAP00000014279"/>
<reference evidence="8" key="3">
    <citation type="submission" date="2025-09" db="UniProtKB">
        <authorList>
            <consortium name="Ensembl"/>
        </authorList>
    </citation>
    <scope>IDENTIFICATION</scope>
</reference>
<evidence type="ECO:0000256" key="3">
    <source>
        <dbReference type="ARBA" id="ARBA00022989"/>
    </source>
</evidence>
<protein>
    <recommendedName>
        <fullName evidence="5">Protein FAM151A</fullName>
    </recommendedName>
</protein>
<dbReference type="PANTHER" id="PTHR21184:SF4">
    <property type="entry name" value="PROTEIN FAM151A"/>
    <property type="match status" value="1"/>
</dbReference>
<gene>
    <name evidence="8" type="primary">FAM151A</name>
</gene>
<dbReference type="GeneTree" id="ENSGT00530000063681"/>
<keyword evidence="3" id="KW-1133">Transmembrane helix</keyword>
<evidence type="ECO:0000313" key="9">
    <source>
        <dbReference type="Proteomes" id="UP000001646"/>
    </source>
</evidence>
<dbReference type="eggNOG" id="KOG3748">
    <property type="taxonomic scope" value="Eukaryota"/>
</dbReference>
<dbReference type="Ensembl" id="ENSACAT00000014572.4">
    <property type="protein sequence ID" value="ENSACAP00000014279.3"/>
    <property type="gene ID" value="ENSACAG00000014534.4"/>
</dbReference>
<name>G1KQ02_ANOCA</name>
<evidence type="ECO:0000256" key="4">
    <source>
        <dbReference type="ARBA" id="ARBA00023136"/>
    </source>
</evidence>
<reference evidence="8" key="2">
    <citation type="submission" date="2025-08" db="UniProtKB">
        <authorList>
            <consortium name="Ensembl"/>
        </authorList>
    </citation>
    <scope>IDENTIFICATION</scope>
</reference>
<evidence type="ECO:0000256" key="6">
    <source>
        <dbReference type="ARBA" id="ARBA00044953"/>
    </source>
</evidence>
<evidence type="ECO:0000256" key="1">
    <source>
        <dbReference type="ARBA" id="ARBA00004167"/>
    </source>
</evidence>
<dbReference type="HOGENOM" id="CLU_033162_1_1_1"/>
<keyword evidence="2" id="KW-0812">Transmembrane</keyword>
<evidence type="ECO:0000313" key="8">
    <source>
        <dbReference type="Ensembl" id="ENSACAP00000014279.3"/>
    </source>
</evidence>
<organism evidence="8 9">
    <name type="scientific">Anolis carolinensis</name>
    <name type="common">Green anole</name>
    <name type="synonym">American chameleon</name>
    <dbReference type="NCBI Taxonomy" id="28377"/>
    <lineage>
        <taxon>Eukaryota</taxon>
        <taxon>Metazoa</taxon>
        <taxon>Chordata</taxon>
        <taxon>Craniata</taxon>
        <taxon>Vertebrata</taxon>
        <taxon>Euteleostomi</taxon>
        <taxon>Lepidosauria</taxon>
        <taxon>Squamata</taxon>
        <taxon>Bifurcata</taxon>
        <taxon>Unidentata</taxon>
        <taxon>Episquamata</taxon>
        <taxon>Toxicofera</taxon>
        <taxon>Iguania</taxon>
        <taxon>Dactyloidae</taxon>
        <taxon>Anolis</taxon>
    </lineage>
</organism>